<evidence type="ECO:0000256" key="1">
    <source>
        <dbReference type="ARBA" id="ARBA00008876"/>
    </source>
</evidence>
<protein>
    <submittedName>
        <fullName evidence="4">Hydro-lyase, Fe-S type, tartrate/fumarate subfamily, beta subunit</fullName>
        <ecNumber evidence="4">4.2.1.2</ecNumber>
    </submittedName>
</protein>
<dbReference type="EMBL" id="CP002838">
    <property type="protein sequence ID" value="AEM38907.1"/>
    <property type="molecule type" value="Genomic_DNA"/>
</dbReference>
<dbReference type="eggNOG" id="arCOG04406">
    <property type="taxonomic scope" value="Archaea"/>
</dbReference>
<dbReference type="KEGG" id="pfm:Pyrfu_1039"/>
<evidence type="ECO:0000313" key="4">
    <source>
        <dbReference type="EMBL" id="AEM38907.1"/>
    </source>
</evidence>
<organism evidence="4 5">
    <name type="scientific">Pyrolobus fumarii (strain DSM 11204 / 1A)</name>
    <dbReference type="NCBI Taxonomy" id="694429"/>
    <lineage>
        <taxon>Archaea</taxon>
        <taxon>Thermoproteota</taxon>
        <taxon>Thermoprotei</taxon>
        <taxon>Desulfurococcales</taxon>
        <taxon>Pyrodictiaceae</taxon>
        <taxon>Pyrolobus</taxon>
    </lineage>
</organism>
<keyword evidence="2 4" id="KW-0456">Lyase</keyword>
<evidence type="ECO:0000313" key="5">
    <source>
        <dbReference type="Proteomes" id="UP000001037"/>
    </source>
</evidence>
<evidence type="ECO:0000256" key="2">
    <source>
        <dbReference type="ARBA" id="ARBA00023239"/>
    </source>
</evidence>
<dbReference type="STRING" id="694429.Pyrfu_1039"/>
<dbReference type="NCBIfam" id="TIGR00723">
    <property type="entry name" value="ttdB_fumA_fumB"/>
    <property type="match status" value="1"/>
</dbReference>
<gene>
    <name evidence="4" type="ordered locus">Pyrfu_1039</name>
</gene>
<dbReference type="Pfam" id="PF05683">
    <property type="entry name" value="Fumerase_C"/>
    <property type="match status" value="1"/>
</dbReference>
<proteinExistence type="inferred from homology"/>
<dbReference type="InterPro" id="IPR004647">
    <property type="entry name" value="Fe-S_hydro-lyase_TtdB-typ_cat"/>
</dbReference>
<dbReference type="InParanoid" id="G0EF10"/>
<dbReference type="GeneID" id="11139515"/>
<dbReference type="InterPro" id="IPR036660">
    <property type="entry name" value="Fe-S_hydroAse_TtdB_cat_sf"/>
</dbReference>
<comment type="similarity">
    <text evidence="1">Belongs to the class-I fumarase family.</text>
</comment>
<dbReference type="GO" id="GO:0004333">
    <property type="term" value="F:fumarate hydratase activity"/>
    <property type="evidence" value="ECO:0007669"/>
    <property type="project" value="UniProtKB-EC"/>
</dbReference>
<name>G0EF10_PYRF1</name>
<dbReference type="AlphaFoldDB" id="G0EF10"/>
<dbReference type="PANTHER" id="PTHR43351:SF2">
    <property type="entry name" value="L(+)-TARTRATE DEHYDRATASE SUBUNIT BETA-RELATED"/>
    <property type="match status" value="1"/>
</dbReference>
<dbReference type="PANTHER" id="PTHR43351">
    <property type="entry name" value="L(+)-TARTRATE DEHYDRATASE SUBUNIT BETA"/>
    <property type="match status" value="1"/>
</dbReference>
<keyword evidence="5" id="KW-1185">Reference proteome</keyword>
<dbReference type="Proteomes" id="UP000001037">
    <property type="component" value="Chromosome"/>
</dbReference>
<dbReference type="Gene3D" id="3.20.130.10">
    <property type="entry name" value="Fe-S hydro-lyase, tartrate dehydratase beta-type, catalytic domain"/>
    <property type="match status" value="1"/>
</dbReference>
<dbReference type="OrthoDB" id="34134at2157"/>
<sequence>MGNVYHIRLPASREDIEKLRVGDTVYLTGIIVTARDQAHRRILELVRRGEKLPIDLKGLAIYHCGPVVKREGSEWRVIAAGPTTSYRMGMLVAEVVKATGAAFVIGKGGLPSEAAKALAEAGGVYLAFPGGAGALAATRIKSVAGVYWLEELGVPEALWVFEVEEFGPMTVAVDVHGGNLYEDVRSRVSSNAAQAKRRLIESLAVLP</sequence>
<dbReference type="RefSeq" id="WP_014026584.1">
    <property type="nucleotide sequence ID" value="NC_015931.1"/>
</dbReference>
<reference evidence="4 5" key="1">
    <citation type="journal article" date="2011" name="Stand. Genomic Sci.">
        <title>Complete genome sequence of the hyperthermophilic chemolithoautotroph Pyrolobus fumarii type strain (1A).</title>
        <authorList>
            <person name="Anderson I."/>
            <person name="Goker M."/>
            <person name="Nolan M."/>
            <person name="Lucas S."/>
            <person name="Hammon N."/>
            <person name="Deshpande S."/>
            <person name="Cheng J.F."/>
            <person name="Tapia R."/>
            <person name="Han C."/>
            <person name="Goodwin L."/>
            <person name="Pitluck S."/>
            <person name="Huntemann M."/>
            <person name="Liolios K."/>
            <person name="Ivanova N."/>
            <person name="Pagani I."/>
            <person name="Mavromatis K."/>
            <person name="Ovchinikova G."/>
            <person name="Pati A."/>
            <person name="Chen A."/>
            <person name="Palaniappan K."/>
            <person name="Land M."/>
            <person name="Hauser L."/>
            <person name="Brambilla E.M."/>
            <person name="Huber H."/>
            <person name="Yasawong M."/>
            <person name="Rohde M."/>
            <person name="Spring S."/>
            <person name="Abt B."/>
            <person name="Sikorski J."/>
            <person name="Wirth R."/>
            <person name="Detter J.C."/>
            <person name="Woyke T."/>
            <person name="Bristow J."/>
            <person name="Eisen J.A."/>
            <person name="Markowitz V."/>
            <person name="Hugenholtz P."/>
            <person name="Kyrpides N.C."/>
            <person name="Klenk H.P."/>
            <person name="Lapidus A."/>
        </authorList>
    </citation>
    <scope>NUCLEOTIDE SEQUENCE [LARGE SCALE GENOMIC DNA]</scope>
    <source>
        <strain evidence="5">DSM 11204 / 1A</strain>
    </source>
</reference>
<accession>G0EF10</accession>
<dbReference type="HOGENOM" id="CLU_098588_0_0_2"/>
<feature type="domain" description="Fe-S hydro-lyase tartrate dehydratase beta-type catalytic" evidence="3">
    <location>
        <begin position="8"/>
        <end position="183"/>
    </location>
</feature>
<evidence type="ECO:0000259" key="3">
    <source>
        <dbReference type="Pfam" id="PF05683"/>
    </source>
</evidence>
<dbReference type="EC" id="4.2.1.2" evidence="4"/>
<dbReference type="SUPFAM" id="SSF117457">
    <property type="entry name" value="FumA C-terminal domain-like"/>
    <property type="match status" value="1"/>
</dbReference>